<accession>A0A6C0B637</accession>
<evidence type="ECO:0008006" key="2">
    <source>
        <dbReference type="Google" id="ProtNLM"/>
    </source>
</evidence>
<dbReference type="EMBL" id="MN739080">
    <property type="protein sequence ID" value="QHS87304.1"/>
    <property type="molecule type" value="Genomic_DNA"/>
</dbReference>
<organism evidence="1">
    <name type="scientific">viral metagenome</name>
    <dbReference type="NCBI Taxonomy" id="1070528"/>
    <lineage>
        <taxon>unclassified sequences</taxon>
        <taxon>metagenomes</taxon>
        <taxon>organismal metagenomes</taxon>
    </lineage>
</organism>
<protein>
    <recommendedName>
        <fullName evidence="2">Caspase family protein</fullName>
    </recommendedName>
</protein>
<reference evidence="1" key="1">
    <citation type="journal article" date="2020" name="Nature">
        <title>Giant virus diversity and host interactions through global metagenomics.</title>
        <authorList>
            <person name="Schulz F."/>
            <person name="Roux S."/>
            <person name="Paez-Espino D."/>
            <person name="Jungbluth S."/>
            <person name="Walsh D.A."/>
            <person name="Denef V.J."/>
            <person name="McMahon K.D."/>
            <person name="Konstantinidis K.T."/>
            <person name="Eloe-Fadrosh E.A."/>
            <person name="Kyrpides N.C."/>
            <person name="Woyke T."/>
        </authorList>
    </citation>
    <scope>NUCLEOTIDE SEQUENCE</scope>
    <source>
        <strain evidence="1">GVMAG-M-3300010157-4</strain>
    </source>
</reference>
<dbReference type="AlphaFoldDB" id="A0A6C0B637"/>
<sequence length="287" mass="31417">MTKKVLILSLNYSSTPAIALSGRINIAVNARGVFIADYGILEENIKYLSDEWTPLTKAQIRAAIQALVDESTSLEEIYIYYAGYGSGIQIVKSIDWALMPQPDTNVSLPVDNSTITISIDELEPTTTEPVVPTIDPVIPPVVPAIDPLIPSFIVFPEPPIPPPPYKYDFYPMTQSYDKLTKQMVGSDYEIITNSEILDMLKNSKCRTICVLDMCPLVDRMTEPLTNEVPLVVGTTEPMANEVPSVGGTLTWGTDIIGNVNIISFAEPDSISSGKLATIQVITQHIRG</sequence>
<proteinExistence type="predicted"/>
<dbReference type="Gene3D" id="3.40.50.1460">
    <property type="match status" value="1"/>
</dbReference>
<evidence type="ECO:0000313" key="1">
    <source>
        <dbReference type="EMBL" id="QHS87304.1"/>
    </source>
</evidence>
<name>A0A6C0B637_9ZZZZ</name>